<dbReference type="RefSeq" id="WP_149486837.1">
    <property type="nucleotide sequence ID" value="NZ_CP036150.1"/>
</dbReference>
<dbReference type="Pfam" id="PF10988">
    <property type="entry name" value="DUF2807"/>
    <property type="match status" value="1"/>
</dbReference>
<dbReference type="OrthoDB" id="6048299at2"/>
<name>A0A5C1QQ97_9SPIO</name>
<evidence type="ECO:0000256" key="1">
    <source>
        <dbReference type="SAM" id="SignalP"/>
    </source>
</evidence>
<accession>A0A5C1QQ97</accession>
<dbReference type="AlphaFoldDB" id="A0A5C1QQ97"/>
<dbReference type="Gene3D" id="2.160.20.120">
    <property type="match status" value="1"/>
</dbReference>
<organism evidence="3 4">
    <name type="scientific">Oceanispirochaeta crateris</name>
    <dbReference type="NCBI Taxonomy" id="2518645"/>
    <lineage>
        <taxon>Bacteria</taxon>
        <taxon>Pseudomonadati</taxon>
        <taxon>Spirochaetota</taxon>
        <taxon>Spirochaetia</taxon>
        <taxon>Spirochaetales</taxon>
        <taxon>Spirochaetaceae</taxon>
        <taxon>Oceanispirochaeta</taxon>
    </lineage>
</organism>
<feature type="domain" description="Putative auto-transporter adhesin head GIN" evidence="2">
    <location>
        <begin position="48"/>
        <end position="227"/>
    </location>
</feature>
<feature type="signal peptide" evidence="1">
    <location>
        <begin position="1"/>
        <end position="26"/>
    </location>
</feature>
<gene>
    <name evidence="3" type="ORF">EXM22_12440</name>
</gene>
<keyword evidence="1" id="KW-0732">Signal</keyword>
<sequence length="277" mass="29225">MNMTKKSISVIGIALMSLVFSTGAFAFGTVTGSGQTKTLNKEFTSIEELALKGISDFTIVKSDTAQVSITGDKSFVDMVDMEETDGYLYLESNAKYPVSVVISTPSLESLFLTKASMGTIEGDFNLDSLSISLMNRSALNVSDTLAVNELTVYAGAYTELTAEVNTKLLTVDSMGNSEVTISGEAKQFNANFTQGSGIFNNLNVQYADINATGNSSIDAVFPGNSITSVRASNDGAVSLDMNGILNARMSGDSTLAYTGNIDWVGKQVSDDAAISSL</sequence>
<protein>
    <recommendedName>
        <fullName evidence="2">Putative auto-transporter adhesin head GIN domain-containing protein</fullName>
    </recommendedName>
</protein>
<dbReference type="InterPro" id="IPR021255">
    <property type="entry name" value="DUF2807"/>
</dbReference>
<dbReference type="EMBL" id="CP036150">
    <property type="protein sequence ID" value="QEN08756.1"/>
    <property type="molecule type" value="Genomic_DNA"/>
</dbReference>
<keyword evidence="4" id="KW-1185">Reference proteome</keyword>
<dbReference type="KEGG" id="ock:EXM22_12440"/>
<evidence type="ECO:0000259" key="2">
    <source>
        <dbReference type="Pfam" id="PF10988"/>
    </source>
</evidence>
<proteinExistence type="predicted"/>
<feature type="chain" id="PRO_5022675204" description="Putative auto-transporter adhesin head GIN domain-containing protein" evidence="1">
    <location>
        <begin position="27"/>
        <end position="277"/>
    </location>
</feature>
<evidence type="ECO:0000313" key="3">
    <source>
        <dbReference type="EMBL" id="QEN08756.1"/>
    </source>
</evidence>
<dbReference type="Proteomes" id="UP000324209">
    <property type="component" value="Chromosome"/>
</dbReference>
<reference evidence="3 4" key="1">
    <citation type="submission" date="2019-02" db="EMBL/GenBank/DDBJ databases">
        <title>Complete Genome Sequence and Methylome Analysis of free living Spirochaetas.</title>
        <authorList>
            <person name="Fomenkov A."/>
            <person name="Dubinina G."/>
            <person name="Leshcheva N."/>
            <person name="Mikheeva N."/>
            <person name="Grabovich M."/>
            <person name="Vincze T."/>
            <person name="Roberts R.J."/>
        </authorList>
    </citation>
    <scope>NUCLEOTIDE SEQUENCE [LARGE SCALE GENOMIC DNA]</scope>
    <source>
        <strain evidence="3 4">K2</strain>
    </source>
</reference>
<evidence type="ECO:0000313" key="4">
    <source>
        <dbReference type="Proteomes" id="UP000324209"/>
    </source>
</evidence>